<dbReference type="GO" id="GO:0005811">
    <property type="term" value="C:lipid droplet"/>
    <property type="evidence" value="ECO:0007669"/>
    <property type="project" value="UniProtKB-SubCell"/>
</dbReference>
<dbReference type="SMART" id="SM00745">
    <property type="entry name" value="MIT"/>
    <property type="match status" value="1"/>
</dbReference>
<sequence>MEEGTEHFPEVNLQAIQNEYKKAFALISKGLTEDEAGRKTEAIEIYREGRRHLLRGISIATQRPKCIGPAWESAVQMQQKMKETLNNISTRLTILEQETSVAGPMPTNGVSDSPSAGGLYPTLPSKEQKPSRPPPPIVLPNTENRPIGTSNSPFSSLSPSHQAMPTELPPAYSPQAADGHLTLSYGTDSGELSVVGDEFYSQSCSVPPVESLGADGEELLVIPHGVQIFYVTPEGQVSAPSYPGYLRIIKFTNTDLDRMPYQPPAFLQVCDWLFPLMSADSPVLLCRTGVYMFPDMMSQVSGSYVGVVLSSELPEVERELFQDLMSQLTDLRIQAPEDPEDTVNLSQSVHIARPEGEVEESKNLPEWSEKVAHGILTGASWLSWGLVKGAEYTGKAIHLGASKLRQHINPEEKPIQVNPTVAKGLHVAKQASGGAVKVSHFLVDGVCKIASTVGRELAPHVKKHGSKLIPESLKKDKDAKSNLDGAMVVAASGVQGFAAVWTGLEVAAKSISKSVSSETVRTVKYKYGAAAGVATDNAVNSAINVGVTAFNIDNLGIKAVVKKTGKETAKAILEDYKVQEKKEEK</sequence>
<evidence type="ECO:0000256" key="3">
    <source>
        <dbReference type="ARBA" id="ARBA00004502"/>
    </source>
</evidence>
<dbReference type="GO" id="GO:0030514">
    <property type="term" value="P:negative regulation of BMP signaling pathway"/>
    <property type="evidence" value="ECO:0007669"/>
    <property type="project" value="TreeGrafter"/>
</dbReference>
<protein>
    <recommendedName>
        <fullName evidence="17">Spartin</fullName>
    </recommendedName>
</protein>
<dbReference type="CDD" id="cd02679">
    <property type="entry name" value="MIT_spastin"/>
    <property type="match status" value="1"/>
</dbReference>
<reference evidence="20" key="2">
    <citation type="submission" date="2025-08" db="UniProtKB">
        <authorList>
            <consortium name="Ensembl"/>
        </authorList>
    </citation>
    <scope>IDENTIFICATION</scope>
</reference>
<comment type="function">
    <text evidence="15">Lipophagy receptor that plays an important role in lipid droplet (LD) turnover in motor neurons. Localizes to LDs and interacts with components of the autophagy machinery, such as MAP1LC3A/C proteins to deliver LDs to autophagosomes for degradation via lipophagy. Lipid transfer protein required for lipid droplet degradation, including by lipophagy. Can bind and transfer all lipid species found in lipid droplets, from phospholipids to triglycerides and sterol esters but the direction of lipid transfer by spartin and its cargos are unknown. May be implicated in endosomal trafficking, or microtubule dynamics, or both. Participates in cytokinesis.</text>
</comment>
<dbReference type="InterPro" id="IPR009686">
    <property type="entry name" value="Senescence/spartin_C"/>
</dbReference>
<dbReference type="InterPro" id="IPR036181">
    <property type="entry name" value="MIT_dom_sf"/>
</dbReference>
<evidence type="ECO:0000256" key="1">
    <source>
        <dbReference type="ARBA" id="ARBA00004214"/>
    </source>
</evidence>
<evidence type="ECO:0000256" key="17">
    <source>
        <dbReference type="ARBA" id="ARBA00067916"/>
    </source>
</evidence>
<keyword evidence="9" id="KW-0832">Ubl conjugation</keyword>
<evidence type="ECO:0000256" key="16">
    <source>
        <dbReference type="ARBA" id="ARBA00064034"/>
    </source>
</evidence>
<keyword evidence="11" id="KW-0007">Acetylation</keyword>
<keyword evidence="8" id="KW-0551">Lipid droplet</keyword>
<feature type="domain" description="MIT" evidence="19">
    <location>
        <begin position="16"/>
        <end position="94"/>
    </location>
</feature>
<keyword evidence="21" id="KW-1185">Reference proteome</keyword>
<evidence type="ECO:0000256" key="4">
    <source>
        <dbReference type="ARBA" id="ARBA00022448"/>
    </source>
</evidence>
<evidence type="ECO:0000256" key="5">
    <source>
        <dbReference type="ARBA" id="ARBA00022490"/>
    </source>
</evidence>
<keyword evidence="5" id="KW-0963">Cytoplasm</keyword>
<comment type="subunit">
    <text evidence="16">Interacts with ITCH and WWP1. Interacts (via MIT domain) with IST1; leading to the recruitment of SPART to midbodies. Interacts with MAP1LC3A and MAP1LC3C.</text>
</comment>
<dbReference type="GO" id="GO:0016042">
    <property type="term" value="P:lipid catabolic process"/>
    <property type="evidence" value="ECO:0007669"/>
    <property type="project" value="UniProtKB-KW"/>
</dbReference>
<dbReference type="GO" id="GO:0006869">
    <property type="term" value="P:lipid transport"/>
    <property type="evidence" value="ECO:0007669"/>
    <property type="project" value="UniProtKB-KW"/>
</dbReference>
<evidence type="ECO:0000256" key="2">
    <source>
        <dbReference type="ARBA" id="ARBA00004496"/>
    </source>
</evidence>
<comment type="subcellular location">
    <subcellularLocation>
        <location evidence="2">Cytoplasm</location>
    </subcellularLocation>
    <subcellularLocation>
        <location evidence="3">Lipid droplet</location>
    </subcellularLocation>
    <subcellularLocation>
        <location evidence="1">Midbody</location>
    </subcellularLocation>
</comment>
<dbReference type="InterPro" id="IPR045036">
    <property type="entry name" value="Spartin-like"/>
</dbReference>
<reference evidence="20" key="1">
    <citation type="submission" date="2021-06" db="EMBL/GenBank/DDBJ databases">
        <authorList>
            <consortium name="Wellcome Sanger Institute Data Sharing"/>
        </authorList>
    </citation>
    <scope>NUCLEOTIDE SEQUENCE [LARGE SCALE GENOMIC DNA]</scope>
</reference>
<proteinExistence type="predicted"/>
<evidence type="ECO:0000256" key="7">
    <source>
        <dbReference type="ARBA" id="ARBA00022553"/>
    </source>
</evidence>
<name>A0A8C4RGE8_ERPCA</name>
<dbReference type="GO" id="GO:0005737">
    <property type="term" value="C:cytoplasm"/>
    <property type="evidence" value="ECO:0007669"/>
    <property type="project" value="UniProtKB-SubCell"/>
</dbReference>
<dbReference type="Ensembl" id="ENSECRT00000001270.1">
    <property type="protein sequence ID" value="ENSECRP00000001247.1"/>
    <property type="gene ID" value="ENSECRG00000000868.1"/>
</dbReference>
<evidence type="ECO:0000256" key="14">
    <source>
        <dbReference type="ARBA" id="ARBA00023121"/>
    </source>
</evidence>
<evidence type="ECO:0000256" key="13">
    <source>
        <dbReference type="ARBA" id="ARBA00023098"/>
    </source>
</evidence>
<keyword evidence="6" id="KW-1017">Isopeptide bond</keyword>
<dbReference type="SUPFAM" id="SSF116846">
    <property type="entry name" value="MIT domain"/>
    <property type="match status" value="1"/>
</dbReference>
<dbReference type="GO" id="GO:0005886">
    <property type="term" value="C:plasma membrane"/>
    <property type="evidence" value="ECO:0007669"/>
    <property type="project" value="TreeGrafter"/>
</dbReference>
<dbReference type="GeneTree" id="ENSGT00390000012235"/>
<evidence type="ECO:0000256" key="15">
    <source>
        <dbReference type="ARBA" id="ARBA00054810"/>
    </source>
</evidence>
<dbReference type="GO" id="GO:0008289">
    <property type="term" value="F:lipid binding"/>
    <property type="evidence" value="ECO:0007669"/>
    <property type="project" value="UniProtKB-KW"/>
</dbReference>
<dbReference type="GO" id="GO:0061724">
    <property type="term" value="P:lipophagy"/>
    <property type="evidence" value="ECO:0007669"/>
    <property type="project" value="UniProtKB-ARBA"/>
</dbReference>
<keyword evidence="12" id="KW-0445">Lipid transport</keyword>
<dbReference type="Gene3D" id="1.20.58.80">
    <property type="entry name" value="Phosphotransferase system, lactose/cellobiose-type IIA subunit"/>
    <property type="match status" value="1"/>
</dbReference>
<evidence type="ECO:0000256" key="6">
    <source>
        <dbReference type="ARBA" id="ARBA00022499"/>
    </source>
</evidence>
<dbReference type="GO" id="GO:0030496">
    <property type="term" value="C:midbody"/>
    <property type="evidence" value="ECO:0007669"/>
    <property type="project" value="UniProtKB-SubCell"/>
</dbReference>
<dbReference type="Proteomes" id="UP000694620">
    <property type="component" value="Chromosome 4"/>
</dbReference>
<feature type="region of interest" description="Disordered" evidence="18">
    <location>
        <begin position="99"/>
        <end position="167"/>
    </location>
</feature>
<dbReference type="FunFam" id="1.20.58.80:FF:000009">
    <property type="entry name" value="spartin isoform X1"/>
    <property type="match status" value="1"/>
</dbReference>
<keyword evidence="14" id="KW-0446">Lipid-binding</keyword>
<keyword evidence="4" id="KW-0813">Transport</keyword>
<evidence type="ECO:0000256" key="8">
    <source>
        <dbReference type="ARBA" id="ARBA00022677"/>
    </source>
</evidence>
<evidence type="ECO:0000256" key="9">
    <source>
        <dbReference type="ARBA" id="ARBA00022843"/>
    </source>
</evidence>
<dbReference type="PANTHER" id="PTHR21068:SF43">
    <property type="entry name" value="SPARTIN"/>
    <property type="match status" value="1"/>
</dbReference>
<evidence type="ECO:0000313" key="21">
    <source>
        <dbReference type="Proteomes" id="UP000694620"/>
    </source>
</evidence>
<evidence type="ECO:0000256" key="12">
    <source>
        <dbReference type="ARBA" id="ARBA00023055"/>
    </source>
</evidence>
<dbReference type="InterPro" id="IPR007330">
    <property type="entry name" value="MIT_dom"/>
</dbReference>
<evidence type="ECO:0000256" key="18">
    <source>
        <dbReference type="SAM" id="MobiDB-lite"/>
    </source>
</evidence>
<dbReference type="AlphaFoldDB" id="A0A8C4RGE8"/>
<evidence type="ECO:0000256" key="10">
    <source>
        <dbReference type="ARBA" id="ARBA00022963"/>
    </source>
</evidence>
<dbReference type="PANTHER" id="PTHR21068">
    <property type="entry name" value="SPARTIN"/>
    <property type="match status" value="1"/>
</dbReference>
<keyword evidence="13" id="KW-0443">Lipid metabolism</keyword>
<dbReference type="Pfam" id="PF06911">
    <property type="entry name" value="Senescence"/>
    <property type="match status" value="1"/>
</dbReference>
<evidence type="ECO:0000313" key="20">
    <source>
        <dbReference type="Ensembl" id="ENSECRP00000001247.1"/>
    </source>
</evidence>
<gene>
    <name evidence="20" type="primary">SPART</name>
    <name evidence="20" type="synonym">sparta</name>
</gene>
<reference evidence="20" key="3">
    <citation type="submission" date="2025-09" db="UniProtKB">
        <authorList>
            <consortium name="Ensembl"/>
        </authorList>
    </citation>
    <scope>IDENTIFICATION</scope>
</reference>
<organism evidence="20 21">
    <name type="scientific">Erpetoichthys calabaricus</name>
    <name type="common">Rope fish</name>
    <name type="synonym">Calamoichthys calabaricus</name>
    <dbReference type="NCBI Taxonomy" id="27687"/>
    <lineage>
        <taxon>Eukaryota</taxon>
        <taxon>Metazoa</taxon>
        <taxon>Chordata</taxon>
        <taxon>Craniata</taxon>
        <taxon>Vertebrata</taxon>
        <taxon>Euteleostomi</taxon>
        <taxon>Actinopterygii</taxon>
        <taxon>Polypteriformes</taxon>
        <taxon>Polypteridae</taxon>
        <taxon>Erpetoichthys</taxon>
    </lineage>
</organism>
<keyword evidence="7" id="KW-0597">Phosphoprotein</keyword>
<accession>A0A8C4RGE8</accession>
<evidence type="ECO:0000259" key="19">
    <source>
        <dbReference type="SMART" id="SM00745"/>
    </source>
</evidence>
<evidence type="ECO:0000256" key="11">
    <source>
        <dbReference type="ARBA" id="ARBA00022990"/>
    </source>
</evidence>
<keyword evidence="10" id="KW-0442">Lipid degradation</keyword>
<dbReference type="GO" id="GO:0051301">
    <property type="term" value="P:cell division"/>
    <property type="evidence" value="ECO:0007669"/>
    <property type="project" value="TreeGrafter"/>
</dbReference>
<feature type="compositionally biased region" description="Low complexity" evidence="18">
    <location>
        <begin position="150"/>
        <end position="160"/>
    </location>
</feature>